<organism evidence="2">
    <name type="scientific">Glycine max</name>
    <name type="common">Soybean</name>
    <name type="synonym">Glycine hispida</name>
    <dbReference type="NCBI Taxonomy" id="3847"/>
    <lineage>
        <taxon>Eukaryota</taxon>
        <taxon>Viridiplantae</taxon>
        <taxon>Streptophyta</taxon>
        <taxon>Embryophyta</taxon>
        <taxon>Tracheophyta</taxon>
        <taxon>Spermatophyta</taxon>
        <taxon>Magnoliopsida</taxon>
        <taxon>eudicotyledons</taxon>
        <taxon>Gunneridae</taxon>
        <taxon>Pentapetalae</taxon>
        <taxon>rosids</taxon>
        <taxon>fabids</taxon>
        <taxon>Fabales</taxon>
        <taxon>Fabaceae</taxon>
        <taxon>Papilionoideae</taxon>
        <taxon>50 kb inversion clade</taxon>
        <taxon>NPAAA clade</taxon>
        <taxon>indigoferoid/millettioid clade</taxon>
        <taxon>Phaseoleae</taxon>
        <taxon>Glycine</taxon>
        <taxon>Glycine subgen. Soja</taxon>
    </lineage>
</organism>
<protein>
    <submittedName>
        <fullName evidence="1 2">Uncharacterized protein</fullName>
    </submittedName>
</protein>
<evidence type="ECO:0000313" key="2">
    <source>
        <dbReference type="EnsemblPlants" id="KRH58422"/>
    </source>
</evidence>
<evidence type="ECO:0000313" key="1">
    <source>
        <dbReference type="EMBL" id="KRH58422.1"/>
    </source>
</evidence>
<dbReference type="PANTHER" id="PTHR33390">
    <property type="entry name" value="STRESS UP-REGULATED NOD 19 PROTEIN"/>
    <property type="match status" value="1"/>
</dbReference>
<evidence type="ECO:0000313" key="3">
    <source>
        <dbReference type="Proteomes" id="UP000008827"/>
    </source>
</evidence>
<gene>
    <name evidence="1" type="ORF">GLYMA_05G126700</name>
</gene>
<sequence length="131" mass="15198">MIKVHAIDTRGLVDKMGCTECKCDLYNVTKDENGEPLRPDYKGGMFCCYDQMQCRLREGFDGTKRSLYLRYTVESCSTDHKDGNGCLDVKRTSLPMKKGGYVIYGVAHQRSGWKGYMLFNTKIWKWKRSRK</sequence>
<dbReference type="InParanoid" id="K7KPW1"/>
<dbReference type="EMBL" id="CM000838">
    <property type="protein sequence ID" value="KRH58422.1"/>
    <property type="molecule type" value="Genomic_DNA"/>
</dbReference>
<dbReference type="eggNOG" id="ENOG502QRR9">
    <property type="taxonomic scope" value="Eukaryota"/>
</dbReference>
<dbReference type="OrthoDB" id="10483781at2759"/>
<dbReference type="AlphaFoldDB" id="K7KPW1"/>
<accession>K7KPW1</accession>
<keyword evidence="3" id="KW-1185">Reference proteome</keyword>
<name>K7KPW1_SOYBN</name>
<reference evidence="2" key="2">
    <citation type="submission" date="2018-02" db="UniProtKB">
        <authorList>
            <consortium name="EnsemblPlants"/>
        </authorList>
    </citation>
    <scope>IDENTIFICATION</scope>
    <source>
        <strain evidence="2">Williams 82</strain>
    </source>
</reference>
<dbReference type="Proteomes" id="UP000008827">
    <property type="component" value="Chromosome 5"/>
</dbReference>
<dbReference type="Gramene" id="KRH58422">
    <property type="protein sequence ID" value="KRH58422"/>
    <property type="gene ID" value="GLYMA_05G126700"/>
</dbReference>
<dbReference type="STRING" id="3847.K7KPW1"/>
<reference evidence="1 2" key="1">
    <citation type="journal article" date="2010" name="Nature">
        <title>Genome sequence of the palaeopolyploid soybean.</title>
        <authorList>
            <person name="Schmutz J."/>
            <person name="Cannon S.B."/>
            <person name="Schlueter J."/>
            <person name="Ma J."/>
            <person name="Mitros T."/>
            <person name="Nelson W."/>
            <person name="Hyten D.L."/>
            <person name="Song Q."/>
            <person name="Thelen J.J."/>
            <person name="Cheng J."/>
            <person name="Xu D."/>
            <person name="Hellsten U."/>
            <person name="May G.D."/>
            <person name="Yu Y."/>
            <person name="Sakurai T."/>
            <person name="Umezawa T."/>
            <person name="Bhattacharyya M.K."/>
            <person name="Sandhu D."/>
            <person name="Valliyodan B."/>
            <person name="Lindquist E."/>
            <person name="Peto M."/>
            <person name="Grant D."/>
            <person name="Shu S."/>
            <person name="Goodstein D."/>
            <person name="Barry K."/>
            <person name="Futrell-Griggs M."/>
            <person name="Abernathy B."/>
            <person name="Du J."/>
            <person name="Tian Z."/>
            <person name="Zhu L."/>
            <person name="Gill N."/>
            <person name="Joshi T."/>
            <person name="Libault M."/>
            <person name="Sethuraman A."/>
            <person name="Zhang X.-C."/>
            <person name="Shinozaki K."/>
            <person name="Nguyen H.T."/>
            <person name="Wing R.A."/>
            <person name="Cregan P."/>
            <person name="Specht J."/>
            <person name="Grimwood J."/>
            <person name="Rokhsar D."/>
            <person name="Stacey G."/>
            <person name="Shoemaker R.C."/>
            <person name="Jackson S.A."/>
        </authorList>
    </citation>
    <scope>NUCLEOTIDE SEQUENCE [LARGE SCALE GENOMIC DNA]</scope>
    <source>
        <strain evidence="2">cv. Williams 82</strain>
        <tissue evidence="1">Callus</tissue>
    </source>
</reference>
<reference evidence="1" key="3">
    <citation type="submission" date="2018-07" db="EMBL/GenBank/DDBJ databases">
        <title>WGS assembly of Glycine max.</title>
        <authorList>
            <person name="Schmutz J."/>
            <person name="Cannon S."/>
            <person name="Schlueter J."/>
            <person name="Ma J."/>
            <person name="Mitros T."/>
            <person name="Nelson W."/>
            <person name="Hyten D."/>
            <person name="Song Q."/>
            <person name="Thelen J."/>
            <person name="Cheng J."/>
            <person name="Xu D."/>
            <person name="Hellsten U."/>
            <person name="May G."/>
            <person name="Yu Y."/>
            <person name="Sakurai T."/>
            <person name="Umezawa T."/>
            <person name="Bhattacharyya M."/>
            <person name="Sandhu D."/>
            <person name="Valliyodan B."/>
            <person name="Lindquist E."/>
            <person name="Peto M."/>
            <person name="Grant D."/>
            <person name="Shu S."/>
            <person name="Goodstein D."/>
            <person name="Barry K."/>
            <person name="Futrell-Griggs M."/>
            <person name="Abernathy B."/>
            <person name="Du J."/>
            <person name="Tian Z."/>
            <person name="Zhu L."/>
            <person name="Gill N."/>
            <person name="Joshi T."/>
            <person name="Libault M."/>
            <person name="Sethuraman A."/>
            <person name="Zhang X."/>
            <person name="Shinozaki K."/>
            <person name="Nguyen H."/>
            <person name="Wing R."/>
            <person name="Cregan P."/>
            <person name="Specht J."/>
            <person name="Grimwood J."/>
            <person name="Rokhsar D."/>
            <person name="Stacey G."/>
            <person name="Shoemaker R."/>
            <person name="Jackson S."/>
        </authorList>
    </citation>
    <scope>NUCLEOTIDE SEQUENCE</scope>
    <source>
        <tissue evidence="1">Callus</tissue>
    </source>
</reference>
<dbReference type="HOGENOM" id="CLU_1931321_0_0_1"/>
<dbReference type="Pfam" id="PF07712">
    <property type="entry name" value="SURNod19"/>
    <property type="match status" value="1"/>
</dbReference>
<dbReference type="PaxDb" id="3847-GLYMA05G25681.1"/>
<proteinExistence type="predicted"/>
<dbReference type="InterPro" id="IPR011692">
    <property type="entry name" value="Stress_up-reg_Nod19"/>
</dbReference>
<dbReference type="PANTHER" id="PTHR33390:SF1">
    <property type="entry name" value="STRESS UP-REGULATED NOD 19 PROTEIN"/>
    <property type="match status" value="1"/>
</dbReference>
<dbReference type="EnsemblPlants" id="KRH58422">
    <property type="protein sequence ID" value="KRH58422"/>
    <property type="gene ID" value="GLYMA_05G126700"/>
</dbReference>